<evidence type="ECO:0000313" key="4">
    <source>
        <dbReference type="Proteomes" id="UP001432401"/>
    </source>
</evidence>
<reference evidence="3 4" key="1">
    <citation type="submission" date="2024-06" db="EMBL/GenBank/DDBJ databases">
        <authorList>
            <person name="Bataeva Y.V."/>
            <person name="Grigorian L.N."/>
            <person name="Solomentsev V.I."/>
        </authorList>
    </citation>
    <scope>NUCLEOTIDE SEQUENCE [LARGE SCALE GENOMIC DNA]</scope>
    <source>
        <strain evidence="4">SCPM-O-B-12605 (RCAM04882)</strain>
    </source>
</reference>
<feature type="compositionally biased region" description="Basic and acidic residues" evidence="1">
    <location>
        <begin position="410"/>
        <end position="424"/>
    </location>
</feature>
<name>A0ABV1ZNK0_9ACTN</name>
<keyword evidence="2" id="KW-1133">Transmembrane helix</keyword>
<feature type="region of interest" description="Disordered" evidence="1">
    <location>
        <begin position="410"/>
        <end position="433"/>
    </location>
</feature>
<dbReference type="RefSeq" id="WP_352982328.1">
    <property type="nucleotide sequence ID" value="NZ_JBEQNA010000008.1"/>
</dbReference>
<evidence type="ECO:0000256" key="2">
    <source>
        <dbReference type="SAM" id="Phobius"/>
    </source>
</evidence>
<sequence length="467" mass="46247">MDGQTGSGGIRRTADSALPHRAPGGSPPARSRERRPSPGGSLLTAVLLPLLPAVLLLAVASVAFPAHGLLSPAPDGGAAPPLSLPAEPSAGLVVLAGLALAALVVGLPVSVHAGLLVGGGAVLGQDVGAPASWSRALRRVPGTLALLLPSAASWAGPFWGLRRLASEGVWSAPAAAATAAGIAVTALLLAALPLHVLADLSPGRALAETWRTVRARSTARLTAPVRAALPRPRPGDAHGIPAAVPALVCVLALLPLAAPGLLRPEPAPPGAAPSAALTASAENRTTVQIEDEDGTAHLFEVGPGGLREAGCGPGCTVGPAEPGREAHVDADGSHARVGGRVVAAYWRTDPDHGPSTLYLRVCDTGSPCPDDAEAATPAAAPGTPAGSRAEVLRDGSARVFGCAEPCAADAADRADKAPGPERPDPAAVRSAHRAGAVTVEVSGPETLRLVMLACDPSGAGTDCGADV</sequence>
<protein>
    <submittedName>
        <fullName evidence="3">Uncharacterized protein</fullName>
    </submittedName>
</protein>
<keyword evidence="2" id="KW-0472">Membrane</keyword>
<dbReference type="Proteomes" id="UP001432401">
    <property type="component" value="Unassembled WGS sequence"/>
</dbReference>
<organism evidence="3 4">
    <name type="scientific">Nocardiopsis tropica</name>
    <dbReference type="NCBI Taxonomy" id="109330"/>
    <lineage>
        <taxon>Bacteria</taxon>
        <taxon>Bacillati</taxon>
        <taxon>Actinomycetota</taxon>
        <taxon>Actinomycetes</taxon>
        <taxon>Streptosporangiales</taxon>
        <taxon>Nocardiopsidaceae</taxon>
        <taxon>Nocardiopsis</taxon>
    </lineage>
</organism>
<gene>
    <name evidence="3" type="ORF">ABUK86_02045</name>
</gene>
<dbReference type="EMBL" id="JBEQNB010000001">
    <property type="protein sequence ID" value="MES0832543.1"/>
    <property type="molecule type" value="Genomic_DNA"/>
</dbReference>
<accession>A0ABV1ZNK0</accession>
<evidence type="ECO:0000313" key="3">
    <source>
        <dbReference type="EMBL" id="MES0832543.1"/>
    </source>
</evidence>
<proteinExistence type="predicted"/>
<keyword evidence="2" id="KW-0812">Transmembrane</keyword>
<feature type="transmembrane region" description="Helical" evidence="2">
    <location>
        <begin position="90"/>
        <end position="123"/>
    </location>
</feature>
<feature type="transmembrane region" description="Helical" evidence="2">
    <location>
        <begin position="174"/>
        <end position="194"/>
    </location>
</feature>
<comment type="caution">
    <text evidence="3">The sequence shown here is derived from an EMBL/GenBank/DDBJ whole genome shotgun (WGS) entry which is preliminary data.</text>
</comment>
<keyword evidence="4" id="KW-1185">Reference proteome</keyword>
<feature type="transmembrane region" description="Helical" evidence="2">
    <location>
        <begin position="42"/>
        <end position="70"/>
    </location>
</feature>
<evidence type="ECO:0000256" key="1">
    <source>
        <dbReference type="SAM" id="MobiDB-lite"/>
    </source>
</evidence>
<feature type="region of interest" description="Disordered" evidence="1">
    <location>
        <begin position="1"/>
        <end position="38"/>
    </location>
</feature>